<evidence type="ECO:0000256" key="3">
    <source>
        <dbReference type="ARBA" id="ARBA00023242"/>
    </source>
</evidence>
<dbReference type="SUPFAM" id="SSF47095">
    <property type="entry name" value="HMG-box"/>
    <property type="match status" value="1"/>
</dbReference>
<evidence type="ECO:0000313" key="8">
    <source>
        <dbReference type="Proteomes" id="UP000678499"/>
    </source>
</evidence>
<feature type="region of interest" description="Disordered" evidence="5">
    <location>
        <begin position="103"/>
        <end position="122"/>
    </location>
</feature>
<dbReference type="GO" id="GO:0031490">
    <property type="term" value="F:chromatin DNA binding"/>
    <property type="evidence" value="ECO:0007669"/>
    <property type="project" value="TreeGrafter"/>
</dbReference>
<feature type="compositionally biased region" description="Polar residues" evidence="5">
    <location>
        <begin position="152"/>
        <end position="163"/>
    </location>
</feature>
<protein>
    <recommendedName>
        <fullName evidence="6">HMG box domain-containing protein</fullName>
    </recommendedName>
</protein>
<dbReference type="Gene3D" id="1.10.30.10">
    <property type="entry name" value="High mobility group box domain"/>
    <property type="match status" value="1"/>
</dbReference>
<dbReference type="Proteomes" id="UP000678499">
    <property type="component" value="Unassembled WGS sequence"/>
</dbReference>
<feature type="domain" description="HMG box" evidence="6">
    <location>
        <begin position="347"/>
        <end position="415"/>
    </location>
</feature>
<sequence>MRNFVHPRSKHDLVSPPALGHQTRGGCAPRDGIRLLSVLPGQQTHPGNKGSLALIDIGLPEEYQDIGSRDSEEKRVDPGAACVDSSAAEKNFDLVWGSSLDTSLSGSISQGRVTERSSATGHSAPTDLLALFMDSNICLENKYSSQEERRSPYSTPDSAGLTPTDSNIIHHHQVPQSPNMFDEMGQICLPKTGILSMYDPQHPGTNLGPTMTTMDSNCHIPPDSQTNRNVILNQAESTLPSEVTSPVSLASSIPGMTDNYATMRPPAVTRVPGIFNGSEVHEVAAAVSTALTPDSNNLERVNQSSYQLSGQVMHGMPDKAHVISTNTSRKPTARTSKKKKKKDPHEPQKPVSAYALFFRDTQASIKVQKPNASFGEVSKIVASMWDTLNQDRKNEYKKQTEVAKKEYLKLLADYKASHVSRTAQGKNSREPHFHPGDEYGHYHVDEVSRRNNSPRPNAIMNESMYNAMQQHRIPASMPKSKAQLFSPPMMNPDSQGVVPQGPRSDVTGVSLPHHSPLQVRKSATVTSYSGDSRSSFTLTLSTTCFPAAA</sequence>
<feature type="compositionally biased region" description="Basic and acidic residues" evidence="5">
    <location>
        <begin position="427"/>
        <end position="440"/>
    </location>
</feature>
<evidence type="ECO:0000256" key="5">
    <source>
        <dbReference type="SAM" id="MobiDB-lite"/>
    </source>
</evidence>
<feature type="compositionally biased region" description="Basic residues" evidence="5">
    <location>
        <begin position="331"/>
        <end position="342"/>
    </location>
</feature>
<name>A0A7R9BCM6_9CRUS</name>
<feature type="DNA-binding region" description="HMG box" evidence="4">
    <location>
        <begin position="347"/>
        <end position="415"/>
    </location>
</feature>
<reference evidence="7" key="1">
    <citation type="submission" date="2020-11" db="EMBL/GenBank/DDBJ databases">
        <authorList>
            <person name="Tran Van P."/>
        </authorList>
    </citation>
    <scope>NUCLEOTIDE SEQUENCE</scope>
</reference>
<dbReference type="Pfam" id="PF00505">
    <property type="entry name" value="HMG_box"/>
    <property type="match status" value="1"/>
</dbReference>
<keyword evidence="2 4" id="KW-0238">DNA-binding</keyword>
<dbReference type="InterPro" id="IPR036910">
    <property type="entry name" value="HMG_box_dom_sf"/>
</dbReference>
<feature type="compositionally biased region" description="Polar residues" evidence="5">
    <location>
        <begin position="110"/>
        <end position="122"/>
    </location>
</feature>
<proteinExistence type="predicted"/>
<dbReference type="EMBL" id="OA882038">
    <property type="protein sequence ID" value="CAD7272066.1"/>
    <property type="molecule type" value="Genomic_DNA"/>
</dbReference>
<keyword evidence="3 4" id="KW-0539">Nucleus</keyword>
<evidence type="ECO:0000256" key="1">
    <source>
        <dbReference type="ARBA" id="ARBA00004123"/>
    </source>
</evidence>
<dbReference type="FunFam" id="1.10.30.10:FF:000005">
    <property type="entry name" value="TOX high mobility group box family member 3"/>
    <property type="match status" value="1"/>
</dbReference>
<dbReference type="SMART" id="SM00398">
    <property type="entry name" value="HMG"/>
    <property type="match status" value="1"/>
</dbReference>
<dbReference type="EMBL" id="CAJPEX010000001">
    <property type="protein sequence ID" value="CAG0912218.1"/>
    <property type="molecule type" value="Genomic_DNA"/>
</dbReference>
<feature type="region of interest" description="Disordered" evidence="5">
    <location>
        <begin position="419"/>
        <end position="440"/>
    </location>
</feature>
<evidence type="ECO:0000256" key="2">
    <source>
        <dbReference type="ARBA" id="ARBA00023125"/>
    </source>
</evidence>
<evidence type="ECO:0000313" key="7">
    <source>
        <dbReference type="EMBL" id="CAD7272066.1"/>
    </source>
</evidence>
<evidence type="ECO:0000256" key="4">
    <source>
        <dbReference type="PROSITE-ProRule" id="PRU00267"/>
    </source>
</evidence>
<keyword evidence="8" id="KW-1185">Reference proteome</keyword>
<comment type="subcellular location">
    <subcellularLocation>
        <location evidence="1">Nucleus</location>
    </subcellularLocation>
</comment>
<dbReference type="PROSITE" id="PS50118">
    <property type="entry name" value="HMG_BOX_2"/>
    <property type="match status" value="1"/>
</dbReference>
<evidence type="ECO:0000259" key="6">
    <source>
        <dbReference type="PROSITE" id="PS50118"/>
    </source>
</evidence>
<feature type="region of interest" description="Disordered" evidence="5">
    <location>
        <begin position="320"/>
        <end position="351"/>
    </location>
</feature>
<dbReference type="GO" id="GO:0006357">
    <property type="term" value="P:regulation of transcription by RNA polymerase II"/>
    <property type="evidence" value="ECO:0007669"/>
    <property type="project" value="TreeGrafter"/>
</dbReference>
<dbReference type="OrthoDB" id="10027956at2759"/>
<dbReference type="InterPro" id="IPR051365">
    <property type="entry name" value="TOX_HMG-box_domain"/>
</dbReference>
<dbReference type="CDD" id="cd21995">
    <property type="entry name" value="HMG-box_TOX-like"/>
    <property type="match status" value="1"/>
</dbReference>
<feature type="region of interest" description="Disordered" evidence="5">
    <location>
        <begin position="143"/>
        <end position="163"/>
    </location>
</feature>
<dbReference type="PANTHER" id="PTHR45781">
    <property type="entry name" value="AGAP000281-PA"/>
    <property type="match status" value="1"/>
</dbReference>
<dbReference type="GO" id="GO:0005634">
    <property type="term" value="C:nucleus"/>
    <property type="evidence" value="ECO:0007669"/>
    <property type="project" value="UniProtKB-SubCell"/>
</dbReference>
<dbReference type="PANTHER" id="PTHR45781:SF1">
    <property type="entry name" value="HMG BOX DOMAIN-CONTAINING PROTEIN"/>
    <property type="match status" value="1"/>
</dbReference>
<dbReference type="InterPro" id="IPR009071">
    <property type="entry name" value="HMG_box_dom"/>
</dbReference>
<gene>
    <name evidence="7" type="ORF">NMOB1V02_LOCUS16</name>
</gene>
<accession>A0A7R9BCM6</accession>
<organism evidence="7">
    <name type="scientific">Notodromas monacha</name>
    <dbReference type="NCBI Taxonomy" id="399045"/>
    <lineage>
        <taxon>Eukaryota</taxon>
        <taxon>Metazoa</taxon>
        <taxon>Ecdysozoa</taxon>
        <taxon>Arthropoda</taxon>
        <taxon>Crustacea</taxon>
        <taxon>Oligostraca</taxon>
        <taxon>Ostracoda</taxon>
        <taxon>Podocopa</taxon>
        <taxon>Podocopida</taxon>
        <taxon>Cypridocopina</taxon>
        <taxon>Cypridoidea</taxon>
        <taxon>Cyprididae</taxon>
        <taxon>Notodromas</taxon>
    </lineage>
</organism>
<feature type="region of interest" description="Disordered" evidence="5">
    <location>
        <begin position="1"/>
        <end position="26"/>
    </location>
</feature>
<dbReference type="AlphaFoldDB" id="A0A7R9BCM6"/>